<feature type="domain" description="Protein kinase" evidence="14">
    <location>
        <begin position="53"/>
        <end position="314"/>
    </location>
</feature>
<dbReference type="InterPro" id="IPR011009">
    <property type="entry name" value="Kinase-like_dom_sf"/>
</dbReference>
<dbReference type="Gene3D" id="4.10.1170.10">
    <property type="entry name" value="MAP kinase activated protein kinase 2"/>
    <property type="match status" value="1"/>
</dbReference>
<evidence type="ECO:0000259" key="14">
    <source>
        <dbReference type="PROSITE" id="PS50011"/>
    </source>
</evidence>
<keyword evidence="16" id="KW-1185">Reference proteome</keyword>
<comment type="catalytic activity">
    <reaction evidence="10">
        <text>L-seryl-[protein] + ATP = O-phospho-L-seryl-[protein] + ADP + H(+)</text>
        <dbReference type="Rhea" id="RHEA:17989"/>
        <dbReference type="Rhea" id="RHEA-COMP:9863"/>
        <dbReference type="Rhea" id="RHEA-COMP:11604"/>
        <dbReference type="ChEBI" id="CHEBI:15378"/>
        <dbReference type="ChEBI" id="CHEBI:29999"/>
        <dbReference type="ChEBI" id="CHEBI:30616"/>
        <dbReference type="ChEBI" id="CHEBI:83421"/>
        <dbReference type="ChEBI" id="CHEBI:456216"/>
        <dbReference type="EC" id="2.7.11.1"/>
    </reaction>
</comment>
<evidence type="ECO:0000256" key="10">
    <source>
        <dbReference type="ARBA" id="ARBA00048679"/>
    </source>
</evidence>
<accession>A0A8C7FRR3</accession>
<keyword evidence="8 11" id="KW-0067">ATP-binding</keyword>
<dbReference type="GO" id="GO:0004674">
    <property type="term" value="F:protein serine/threonine kinase activity"/>
    <property type="evidence" value="ECO:0007669"/>
    <property type="project" value="UniProtKB-KW"/>
</dbReference>
<keyword evidence="7" id="KW-0418">Kinase</keyword>
<dbReference type="InterPro" id="IPR027442">
    <property type="entry name" value="MAPKAPK_C"/>
</dbReference>
<dbReference type="GO" id="GO:0005524">
    <property type="term" value="F:ATP binding"/>
    <property type="evidence" value="ECO:0007669"/>
    <property type="project" value="UniProtKB-UniRule"/>
</dbReference>
<dbReference type="PROSITE" id="PS00107">
    <property type="entry name" value="PROTEIN_KINASE_ATP"/>
    <property type="match status" value="1"/>
</dbReference>
<dbReference type="FunFam" id="1.10.510.10:FF:000094">
    <property type="entry name" value="MAP kinase-activated protein kinase 2"/>
    <property type="match status" value="1"/>
</dbReference>
<dbReference type="EC" id="2.7.11.1" evidence="2"/>
<dbReference type="SMART" id="SM00220">
    <property type="entry name" value="S_TKc"/>
    <property type="match status" value="1"/>
</dbReference>
<dbReference type="Proteomes" id="UP000694557">
    <property type="component" value="Unassembled WGS sequence"/>
</dbReference>
<keyword evidence="6 11" id="KW-0547">Nucleotide-binding</keyword>
<dbReference type="PROSITE" id="PS50011">
    <property type="entry name" value="PROTEIN_KINASE_DOM"/>
    <property type="match status" value="1"/>
</dbReference>
<evidence type="ECO:0000256" key="8">
    <source>
        <dbReference type="ARBA" id="ARBA00022840"/>
    </source>
</evidence>
<feature type="region of interest" description="Disordered" evidence="13">
    <location>
        <begin position="1"/>
        <end position="36"/>
    </location>
</feature>
<evidence type="ECO:0000313" key="15">
    <source>
        <dbReference type="Ensembl" id="ENSOKIP00005031642.1"/>
    </source>
</evidence>
<evidence type="ECO:0000256" key="12">
    <source>
        <dbReference type="RuleBase" id="RU000304"/>
    </source>
</evidence>
<keyword evidence="4" id="KW-0597">Phosphoprotein</keyword>
<dbReference type="FunFam" id="3.30.200.20:FF:000156">
    <property type="entry name" value="MAP kinase-activated protein kinase 3"/>
    <property type="match status" value="1"/>
</dbReference>
<evidence type="ECO:0000256" key="9">
    <source>
        <dbReference type="ARBA" id="ARBA00047899"/>
    </source>
</evidence>
<dbReference type="Ensembl" id="ENSOKIT00005033435.1">
    <property type="protein sequence ID" value="ENSOKIP00005031642.1"/>
    <property type="gene ID" value="ENSOKIG00005013363.1"/>
</dbReference>
<feature type="compositionally biased region" description="Basic and acidic residues" evidence="13">
    <location>
        <begin position="7"/>
        <end position="19"/>
    </location>
</feature>
<comment type="catalytic activity">
    <reaction evidence="9">
        <text>L-threonyl-[protein] + ATP = O-phospho-L-threonyl-[protein] + ADP + H(+)</text>
        <dbReference type="Rhea" id="RHEA:46608"/>
        <dbReference type="Rhea" id="RHEA-COMP:11060"/>
        <dbReference type="Rhea" id="RHEA-COMP:11605"/>
        <dbReference type="ChEBI" id="CHEBI:15378"/>
        <dbReference type="ChEBI" id="CHEBI:30013"/>
        <dbReference type="ChEBI" id="CHEBI:30616"/>
        <dbReference type="ChEBI" id="CHEBI:61977"/>
        <dbReference type="ChEBI" id="CHEBI:456216"/>
        <dbReference type="EC" id="2.7.11.1"/>
    </reaction>
</comment>
<dbReference type="InterPro" id="IPR000719">
    <property type="entry name" value="Prot_kinase_dom"/>
</dbReference>
<reference evidence="15" key="1">
    <citation type="submission" date="2025-08" db="UniProtKB">
        <authorList>
            <consortium name="Ensembl"/>
        </authorList>
    </citation>
    <scope>IDENTIFICATION</scope>
</reference>
<evidence type="ECO:0000256" key="7">
    <source>
        <dbReference type="ARBA" id="ARBA00022777"/>
    </source>
</evidence>
<gene>
    <name evidence="15" type="primary">MAPKAPK3</name>
    <name evidence="15" type="synonym">LOC109890985</name>
</gene>
<reference evidence="15" key="2">
    <citation type="submission" date="2025-09" db="UniProtKB">
        <authorList>
            <consortium name="Ensembl"/>
        </authorList>
    </citation>
    <scope>IDENTIFICATION</scope>
</reference>
<dbReference type="InterPro" id="IPR017441">
    <property type="entry name" value="Protein_kinase_ATP_BS"/>
</dbReference>
<evidence type="ECO:0000256" key="5">
    <source>
        <dbReference type="ARBA" id="ARBA00022679"/>
    </source>
</evidence>
<dbReference type="GeneTree" id="ENSGT00940000154089"/>
<keyword evidence="3 12" id="KW-0723">Serine/threonine-protein kinase</keyword>
<dbReference type="Gene3D" id="3.30.200.20">
    <property type="entry name" value="Phosphorylase Kinase, domain 1"/>
    <property type="match status" value="1"/>
</dbReference>
<dbReference type="PANTHER" id="PTHR24347">
    <property type="entry name" value="SERINE/THREONINE-PROTEIN KINASE"/>
    <property type="match status" value="1"/>
</dbReference>
<evidence type="ECO:0000256" key="3">
    <source>
        <dbReference type="ARBA" id="ARBA00022527"/>
    </source>
</evidence>
<evidence type="ECO:0000256" key="2">
    <source>
        <dbReference type="ARBA" id="ARBA00012513"/>
    </source>
</evidence>
<dbReference type="PROSITE" id="PS00108">
    <property type="entry name" value="PROTEIN_KINASE_ST"/>
    <property type="match status" value="1"/>
</dbReference>
<evidence type="ECO:0000256" key="1">
    <source>
        <dbReference type="ARBA" id="ARBA00006692"/>
    </source>
</evidence>
<sequence>MLQNGIGKEKPSELPKAEPEPDFPSEPSTKPAPIDSAFPKLEIKRNAVTDDYKISSQVLGFGINGKVLECTNKKTGEKCALKILYDSPKARQEVELHWRVSGGPYIVGILSLYENMHHGKKCLLIIMECMQGGELFSRIQARGDQAFTEREGSEIMRDIGTAIEFLHNMNIAHRDIKPENLLYTHQKSNGTLKLTDFGFAKETTLHNLLQTPCYTPYYVAPEVLGPEKYDKSCDMWSLGVIMYILLCGFPPFYSNTGQAISPGMKRRIRMGQYEFPKPEWAEVSEEAKQLIHQLLKTDPNDRMTITQFMNHPWINQSMVVPSTPLHTTRVLTEDREMWDDVKEEMTSALATMRVDYDQVKIKDLDTSSNPLLNKRRKKAAAGAVLSFSLQ</sequence>
<comment type="similarity">
    <text evidence="1">Belongs to the protein kinase superfamily. CAMK Ser/Thr protein kinase family.</text>
</comment>
<protein>
    <recommendedName>
        <fullName evidence="2">non-specific serine/threonine protein kinase</fullName>
        <ecNumber evidence="2">2.7.11.1</ecNumber>
    </recommendedName>
</protein>
<dbReference type="FunFam" id="4.10.1170.10:FF:000001">
    <property type="entry name" value="MAP kinase-activated protein kinase 3"/>
    <property type="match status" value="1"/>
</dbReference>
<dbReference type="AlphaFoldDB" id="A0A8C7FRR3"/>
<organism evidence="15 16">
    <name type="scientific">Oncorhynchus kisutch</name>
    <name type="common">Coho salmon</name>
    <name type="synonym">Salmo kisutch</name>
    <dbReference type="NCBI Taxonomy" id="8019"/>
    <lineage>
        <taxon>Eukaryota</taxon>
        <taxon>Metazoa</taxon>
        <taxon>Chordata</taxon>
        <taxon>Craniata</taxon>
        <taxon>Vertebrata</taxon>
        <taxon>Euteleostomi</taxon>
        <taxon>Actinopterygii</taxon>
        <taxon>Neopterygii</taxon>
        <taxon>Teleostei</taxon>
        <taxon>Protacanthopterygii</taxon>
        <taxon>Salmoniformes</taxon>
        <taxon>Salmonidae</taxon>
        <taxon>Salmoninae</taxon>
        <taxon>Oncorhynchus</taxon>
    </lineage>
</organism>
<name>A0A8C7FRR3_ONCKI</name>
<feature type="binding site" evidence="11">
    <location>
        <position position="82"/>
    </location>
    <ligand>
        <name>ATP</name>
        <dbReference type="ChEBI" id="CHEBI:30616"/>
    </ligand>
</feature>
<evidence type="ECO:0000256" key="11">
    <source>
        <dbReference type="PROSITE-ProRule" id="PRU10141"/>
    </source>
</evidence>
<keyword evidence="5" id="KW-0808">Transferase</keyword>
<dbReference type="Pfam" id="PF00069">
    <property type="entry name" value="Pkinase"/>
    <property type="match status" value="1"/>
</dbReference>
<dbReference type="InterPro" id="IPR008271">
    <property type="entry name" value="Ser/Thr_kinase_AS"/>
</dbReference>
<dbReference type="Gene3D" id="1.10.510.10">
    <property type="entry name" value="Transferase(Phosphotransferase) domain 1"/>
    <property type="match status" value="1"/>
</dbReference>
<evidence type="ECO:0000256" key="4">
    <source>
        <dbReference type="ARBA" id="ARBA00022553"/>
    </source>
</evidence>
<dbReference type="SUPFAM" id="SSF56112">
    <property type="entry name" value="Protein kinase-like (PK-like)"/>
    <property type="match status" value="1"/>
</dbReference>
<proteinExistence type="inferred from homology"/>
<evidence type="ECO:0000313" key="16">
    <source>
        <dbReference type="Proteomes" id="UP000694557"/>
    </source>
</evidence>
<evidence type="ECO:0000256" key="13">
    <source>
        <dbReference type="SAM" id="MobiDB-lite"/>
    </source>
</evidence>
<evidence type="ECO:0000256" key="6">
    <source>
        <dbReference type="ARBA" id="ARBA00022741"/>
    </source>
</evidence>